<keyword evidence="2" id="KW-1185">Reference proteome</keyword>
<gene>
    <name evidence="1" type="ORF">ElyMa_003810100</name>
</gene>
<dbReference type="EMBL" id="BMAT01007787">
    <property type="protein sequence ID" value="GFR71329.1"/>
    <property type="molecule type" value="Genomic_DNA"/>
</dbReference>
<reference evidence="1 2" key="1">
    <citation type="journal article" date="2021" name="Elife">
        <title>Chloroplast acquisition without the gene transfer in kleptoplastic sea slugs, Plakobranchus ocellatus.</title>
        <authorList>
            <person name="Maeda T."/>
            <person name="Takahashi S."/>
            <person name="Yoshida T."/>
            <person name="Shimamura S."/>
            <person name="Takaki Y."/>
            <person name="Nagai Y."/>
            <person name="Toyoda A."/>
            <person name="Suzuki Y."/>
            <person name="Arimoto A."/>
            <person name="Ishii H."/>
            <person name="Satoh N."/>
            <person name="Nishiyama T."/>
            <person name="Hasebe M."/>
            <person name="Maruyama T."/>
            <person name="Minagawa J."/>
            <person name="Obokata J."/>
            <person name="Shigenobu S."/>
        </authorList>
    </citation>
    <scope>NUCLEOTIDE SEQUENCE [LARGE SCALE GENOMIC DNA]</scope>
</reference>
<organism evidence="1 2">
    <name type="scientific">Elysia marginata</name>
    <dbReference type="NCBI Taxonomy" id="1093978"/>
    <lineage>
        <taxon>Eukaryota</taxon>
        <taxon>Metazoa</taxon>
        <taxon>Spiralia</taxon>
        <taxon>Lophotrochozoa</taxon>
        <taxon>Mollusca</taxon>
        <taxon>Gastropoda</taxon>
        <taxon>Heterobranchia</taxon>
        <taxon>Euthyneura</taxon>
        <taxon>Panpulmonata</taxon>
        <taxon>Sacoglossa</taxon>
        <taxon>Placobranchoidea</taxon>
        <taxon>Plakobranchidae</taxon>
        <taxon>Elysia</taxon>
    </lineage>
</organism>
<evidence type="ECO:0000313" key="1">
    <source>
        <dbReference type="EMBL" id="GFR71329.1"/>
    </source>
</evidence>
<dbReference type="AlphaFoldDB" id="A0AAV4FE51"/>
<comment type="caution">
    <text evidence="1">The sequence shown here is derived from an EMBL/GenBank/DDBJ whole genome shotgun (WGS) entry which is preliminary data.</text>
</comment>
<accession>A0AAV4FE51</accession>
<evidence type="ECO:0008006" key="3">
    <source>
        <dbReference type="Google" id="ProtNLM"/>
    </source>
</evidence>
<proteinExistence type="predicted"/>
<protein>
    <recommendedName>
        <fullName evidence="3">Reverse transcriptase domain-containing protein</fullName>
    </recommendedName>
</protein>
<sequence>MKTLTSPNRQTNCTISPKQWYDYFKNLVSPLAGVDNPVDLNLGADINPVQLEGDINNPITKEEIQNAIRKMKPGKASRPGGIPSEFYTCMCKSGVFCDYLVTLF</sequence>
<name>A0AAV4FE51_9GAST</name>
<evidence type="ECO:0000313" key="2">
    <source>
        <dbReference type="Proteomes" id="UP000762676"/>
    </source>
</evidence>
<dbReference type="Proteomes" id="UP000762676">
    <property type="component" value="Unassembled WGS sequence"/>
</dbReference>